<dbReference type="SUPFAM" id="SSF48452">
    <property type="entry name" value="TPR-like"/>
    <property type="match status" value="2"/>
</dbReference>
<dbReference type="InterPro" id="IPR036388">
    <property type="entry name" value="WH-like_DNA-bd_sf"/>
</dbReference>
<dbReference type="PANTHER" id="PTHR47691">
    <property type="entry name" value="REGULATOR-RELATED"/>
    <property type="match status" value="1"/>
</dbReference>
<dbReference type="InterPro" id="IPR019734">
    <property type="entry name" value="TPR_rpt"/>
</dbReference>
<dbReference type="SMART" id="SM00028">
    <property type="entry name" value="TPR"/>
    <property type="match status" value="4"/>
</dbReference>
<gene>
    <name evidence="2" type="ORF">FB471_6817</name>
</gene>
<reference evidence="2 3" key="1">
    <citation type="submission" date="2019-06" db="EMBL/GenBank/DDBJ databases">
        <title>Sequencing the genomes of 1000 actinobacteria strains.</title>
        <authorList>
            <person name="Klenk H.-P."/>
        </authorList>
    </citation>
    <scope>NUCLEOTIDE SEQUENCE [LARGE SCALE GENOMIC DNA]</scope>
    <source>
        <strain evidence="2 3">DSM 45679</strain>
    </source>
</reference>
<dbReference type="Gene3D" id="3.40.50.300">
    <property type="entry name" value="P-loop containing nucleotide triphosphate hydrolases"/>
    <property type="match status" value="1"/>
</dbReference>
<dbReference type="Proteomes" id="UP000320876">
    <property type="component" value="Unassembled WGS sequence"/>
</dbReference>
<dbReference type="PRINTS" id="PR00364">
    <property type="entry name" value="DISEASERSIST"/>
</dbReference>
<dbReference type="Pfam" id="PF13191">
    <property type="entry name" value="AAA_16"/>
    <property type="match status" value="1"/>
</dbReference>
<dbReference type="InterPro" id="IPR041664">
    <property type="entry name" value="AAA_16"/>
</dbReference>
<dbReference type="RefSeq" id="WP_142003850.1">
    <property type="nucleotide sequence ID" value="NZ_VFML01000002.1"/>
</dbReference>
<dbReference type="OrthoDB" id="581105at2"/>
<dbReference type="InterPro" id="IPR027417">
    <property type="entry name" value="P-loop_NTPase"/>
</dbReference>
<dbReference type="InterPro" id="IPR011990">
    <property type="entry name" value="TPR-like_helical_dom_sf"/>
</dbReference>
<evidence type="ECO:0000259" key="1">
    <source>
        <dbReference type="Pfam" id="PF13191"/>
    </source>
</evidence>
<comment type="caution">
    <text evidence="2">The sequence shown here is derived from an EMBL/GenBank/DDBJ whole genome shotgun (WGS) entry which is preliminary data.</text>
</comment>
<dbReference type="EMBL" id="VFML01000002">
    <property type="protein sequence ID" value="TQI94646.1"/>
    <property type="molecule type" value="Genomic_DNA"/>
</dbReference>
<feature type="domain" description="Orc1-like AAA ATPase" evidence="1">
    <location>
        <begin position="251"/>
        <end position="364"/>
    </location>
</feature>
<evidence type="ECO:0000313" key="3">
    <source>
        <dbReference type="Proteomes" id="UP000320876"/>
    </source>
</evidence>
<protein>
    <submittedName>
        <fullName evidence="2">AAA ATPase-like protein</fullName>
    </submittedName>
</protein>
<dbReference type="PANTHER" id="PTHR47691:SF3">
    <property type="entry name" value="HTH-TYPE TRANSCRIPTIONAL REGULATOR RV0890C-RELATED"/>
    <property type="match status" value="1"/>
</dbReference>
<keyword evidence="3" id="KW-1185">Reference proteome</keyword>
<dbReference type="SUPFAM" id="SSF52540">
    <property type="entry name" value="P-loop containing nucleoside triphosphate hydrolases"/>
    <property type="match status" value="1"/>
</dbReference>
<dbReference type="Gene3D" id="1.10.10.10">
    <property type="entry name" value="Winged helix-like DNA-binding domain superfamily/Winged helix DNA-binding domain"/>
    <property type="match status" value="1"/>
</dbReference>
<organism evidence="2 3">
    <name type="scientific">Amycolatopsis cihanbeyliensis</name>
    <dbReference type="NCBI Taxonomy" id="1128664"/>
    <lineage>
        <taxon>Bacteria</taxon>
        <taxon>Bacillati</taxon>
        <taxon>Actinomycetota</taxon>
        <taxon>Actinomycetes</taxon>
        <taxon>Pseudonocardiales</taxon>
        <taxon>Pseudonocardiaceae</taxon>
        <taxon>Amycolatopsis</taxon>
    </lineage>
</organism>
<sequence length="898" mass="98375">MEIHLLGPLVVRVGGREVDITSQRAKGLLAILIVAPNHKMHHSEIVTRLWPGERVDGARVRDARRDLDDRLPQVKPRNDNRQCIITLDGWAVDYLRFTSGVTDAKRLAGRERVEKLQTVLAEWRAEPLVDADFEKFDLSRERAILDDRRRSATVDLLEAMFECGELRGFRMAAYDALRRWPHDVQLLTLTSDVLAETESGAWVSSFLAGHIREHGDPYGRLMGIQSRFGPAVASVTPGVAVPRQLPGRHRQLVGRRRERQVMTELLADAGPGATRIVMVSGMAGVGKTSLACSWAEEFEDRFPGGTLYADLNGLGPLRPEEPEQILTRMLKDLDVEPAMATLDGLIAAFRSATAGRSVLVVLDNARDSAQARPLLPGTGCPVVVTSRVRLESLVNREGAHPLTVRPLDRPEAAAMLAGSLGEARMRQAGHLADEIAGLVGGLPLALAVIAARVAVRPAEAVRAIRDALRETKTRLNTLSHPQDTDLDVRVALSYSKDGLSEAAVNLWALLALHPGPTISLAAVVDLAGYDCGSEVAELVAAHLLEEPVYERYAMHDLVRDYGIELAGQLPPGRAEEVTATAFEFLLQHVWACDLALVPGRDLPIPVPISEVSEAPRTVQDAMTWLDDEYPTVTAALRKAAEVGAHRYTWLLAMALLTYQWRRSKFADADRYLRAAADAAERVASLPDQAMVYRMLAGSRWNMKKYTLAEAAQRRAVAFSERAGDLRGVAYGHVGLAALHLNQHEYTQAGAEYGEARALFEQLGDDLGEADALSGLAQVALAEGDHDRAVRSCLEARDRYELSDDLNGQAAILVVLGEVHKDRGDLSRAAATYDLAISHYRSLTRHSHEARTLIQLARALQLDGRTTESRQALRSAHALYRDLGDETGLAQVEELLGDV</sequence>
<evidence type="ECO:0000313" key="2">
    <source>
        <dbReference type="EMBL" id="TQI94646.1"/>
    </source>
</evidence>
<dbReference type="Gene3D" id="1.25.40.10">
    <property type="entry name" value="Tetratricopeptide repeat domain"/>
    <property type="match status" value="2"/>
</dbReference>
<name>A0A542CV04_AMYCI</name>
<dbReference type="AlphaFoldDB" id="A0A542CV04"/>
<accession>A0A542CV04</accession>
<proteinExistence type="predicted"/>